<sequence>MSINLSGIMALSLLNQQNSLNLKCQNLCIYINYIILNQTQFSSQSSSYLLSKSIIDFKQSSSFKEQEKNKITNKAHINISPRKMAIDLITLLSQNIIPQADNRILSNIRKKTFTKHPHHTKPRKTDQLRILEKIMDIFTYQQMLIRQNG</sequence>
<keyword evidence="2" id="KW-1185">Reference proteome</keyword>
<dbReference type="Proteomes" id="UP000688137">
    <property type="component" value="Unassembled WGS sequence"/>
</dbReference>
<evidence type="ECO:0000313" key="2">
    <source>
        <dbReference type="Proteomes" id="UP000688137"/>
    </source>
</evidence>
<accession>A0A8S1QK42</accession>
<gene>
    <name evidence="1" type="ORF">PPRIM_AZ9-3.1.T1650033</name>
</gene>
<comment type="caution">
    <text evidence="1">The sequence shown here is derived from an EMBL/GenBank/DDBJ whole genome shotgun (WGS) entry which is preliminary data.</text>
</comment>
<protein>
    <submittedName>
        <fullName evidence="1">Uncharacterized protein</fullName>
    </submittedName>
</protein>
<reference evidence="1" key="1">
    <citation type="submission" date="2021-01" db="EMBL/GenBank/DDBJ databases">
        <authorList>
            <consortium name="Genoscope - CEA"/>
            <person name="William W."/>
        </authorList>
    </citation>
    <scope>NUCLEOTIDE SEQUENCE</scope>
</reference>
<organism evidence="1 2">
    <name type="scientific">Paramecium primaurelia</name>
    <dbReference type="NCBI Taxonomy" id="5886"/>
    <lineage>
        <taxon>Eukaryota</taxon>
        <taxon>Sar</taxon>
        <taxon>Alveolata</taxon>
        <taxon>Ciliophora</taxon>
        <taxon>Intramacronucleata</taxon>
        <taxon>Oligohymenophorea</taxon>
        <taxon>Peniculida</taxon>
        <taxon>Parameciidae</taxon>
        <taxon>Paramecium</taxon>
    </lineage>
</organism>
<evidence type="ECO:0000313" key="1">
    <source>
        <dbReference type="EMBL" id="CAD8115554.1"/>
    </source>
</evidence>
<proteinExistence type="predicted"/>
<dbReference type="EMBL" id="CAJJDM010000172">
    <property type="protein sequence ID" value="CAD8115554.1"/>
    <property type="molecule type" value="Genomic_DNA"/>
</dbReference>
<dbReference type="AlphaFoldDB" id="A0A8S1QK42"/>
<name>A0A8S1QK42_PARPR</name>